<reference evidence="1" key="2">
    <citation type="journal article" date="2015" name="Fish Shellfish Immunol.">
        <title>Early steps in the European eel (Anguilla anguilla)-Vibrio vulnificus interaction in the gills: Role of the RtxA13 toxin.</title>
        <authorList>
            <person name="Callol A."/>
            <person name="Pajuelo D."/>
            <person name="Ebbesson L."/>
            <person name="Teles M."/>
            <person name="MacKenzie S."/>
            <person name="Amaro C."/>
        </authorList>
    </citation>
    <scope>NUCLEOTIDE SEQUENCE</scope>
</reference>
<dbReference type="AlphaFoldDB" id="A0A0E9QKV7"/>
<dbReference type="EMBL" id="GBXM01091430">
    <property type="protein sequence ID" value="JAH17147.1"/>
    <property type="molecule type" value="Transcribed_RNA"/>
</dbReference>
<proteinExistence type="predicted"/>
<reference evidence="1" key="1">
    <citation type="submission" date="2014-11" db="EMBL/GenBank/DDBJ databases">
        <authorList>
            <person name="Amaro Gonzalez C."/>
        </authorList>
    </citation>
    <scope>NUCLEOTIDE SEQUENCE</scope>
</reference>
<evidence type="ECO:0000313" key="1">
    <source>
        <dbReference type="EMBL" id="JAH17147.1"/>
    </source>
</evidence>
<organism evidence="1">
    <name type="scientific">Anguilla anguilla</name>
    <name type="common">European freshwater eel</name>
    <name type="synonym">Muraena anguilla</name>
    <dbReference type="NCBI Taxonomy" id="7936"/>
    <lineage>
        <taxon>Eukaryota</taxon>
        <taxon>Metazoa</taxon>
        <taxon>Chordata</taxon>
        <taxon>Craniata</taxon>
        <taxon>Vertebrata</taxon>
        <taxon>Euteleostomi</taxon>
        <taxon>Actinopterygii</taxon>
        <taxon>Neopterygii</taxon>
        <taxon>Teleostei</taxon>
        <taxon>Anguilliformes</taxon>
        <taxon>Anguillidae</taxon>
        <taxon>Anguilla</taxon>
    </lineage>
</organism>
<sequence>MGWYDGGVVFRYVNFLSWQIGFSSVRKIQCDYTPNSPCIISSSVSINTLLVLREEFKFLVGKVLNFDFE</sequence>
<protein>
    <submittedName>
        <fullName evidence="1">Uncharacterized protein</fullName>
    </submittedName>
</protein>
<name>A0A0E9QKV7_ANGAN</name>
<accession>A0A0E9QKV7</accession>